<organism evidence="1 2">
    <name type="scientific">Jingyaoa shaoxingensis</name>
    <dbReference type="NCBI Taxonomy" id="2763671"/>
    <lineage>
        <taxon>Bacteria</taxon>
        <taxon>Bacillati</taxon>
        <taxon>Bacillota</taxon>
        <taxon>Clostridia</taxon>
        <taxon>Lachnospirales</taxon>
        <taxon>Lachnospiraceae</taxon>
        <taxon>Jingyaoa</taxon>
    </lineage>
</organism>
<proteinExistence type="predicted"/>
<name>A0ABR7NDG0_9FIRM</name>
<evidence type="ECO:0000313" key="1">
    <source>
        <dbReference type="EMBL" id="MBC8574442.1"/>
    </source>
</evidence>
<protein>
    <submittedName>
        <fullName evidence="1">Uncharacterized protein</fullName>
    </submittedName>
</protein>
<accession>A0ABR7NDG0</accession>
<dbReference type="Proteomes" id="UP000657421">
    <property type="component" value="Unassembled WGS sequence"/>
</dbReference>
<dbReference type="RefSeq" id="WP_249309903.1">
    <property type="nucleotide sequence ID" value="NZ_JACRSZ010000022.1"/>
</dbReference>
<gene>
    <name evidence="1" type="ORF">H8716_15425</name>
</gene>
<keyword evidence="2" id="KW-1185">Reference proteome</keyword>
<dbReference type="EMBL" id="JACRSZ010000022">
    <property type="protein sequence ID" value="MBC8574442.1"/>
    <property type="molecule type" value="Genomic_DNA"/>
</dbReference>
<reference evidence="1 2" key="1">
    <citation type="submission" date="2020-08" db="EMBL/GenBank/DDBJ databases">
        <title>Genome public.</title>
        <authorList>
            <person name="Liu C."/>
            <person name="Sun Q."/>
        </authorList>
    </citation>
    <scope>NUCLEOTIDE SEQUENCE [LARGE SCALE GENOMIC DNA]</scope>
    <source>
        <strain evidence="1 2">NSJ-46</strain>
    </source>
</reference>
<sequence>MPDLIGRHKRLSFLKVDQTYTRMTKFTSLNESKSPKEYTRQYVDRSGEDTDVVGYSASVAFAYDRHTDTPVHDKLADIIDNEKMGTDAHVDIVTVDLFKKAETNACEARMRTYSVIPSNVGDGTDALIYSGNLKAVSEMVTGTAVSEDNWETCTFTPKE</sequence>
<evidence type="ECO:0000313" key="2">
    <source>
        <dbReference type="Proteomes" id="UP000657421"/>
    </source>
</evidence>
<comment type="caution">
    <text evidence="1">The sequence shown here is derived from an EMBL/GenBank/DDBJ whole genome shotgun (WGS) entry which is preliminary data.</text>
</comment>